<dbReference type="AlphaFoldDB" id="A0A100VW85"/>
<dbReference type="Proteomes" id="UP000069620">
    <property type="component" value="Unassembled WGS sequence"/>
</dbReference>
<keyword evidence="4" id="KW-1185">Reference proteome</keyword>
<dbReference type="PRINTS" id="PR01438">
    <property type="entry name" value="UNVRSLSTRESS"/>
</dbReference>
<protein>
    <submittedName>
        <fullName evidence="3">UspA domain protein</fullName>
    </submittedName>
</protein>
<reference evidence="4" key="2">
    <citation type="submission" date="2016-02" db="EMBL/GenBank/DDBJ databases">
        <title>Draft genome sequence of five rapidly growing Mycobacterium species.</title>
        <authorList>
            <person name="Katahira K."/>
            <person name="Gotou Y."/>
            <person name="Iida K."/>
            <person name="Ogura Y."/>
            <person name="Hayashi T."/>
        </authorList>
    </citation>
    <scope>NUCLEOTIDE SEQUENCE [LARGE SCALE GENOMIC DNA]</scope>
    <source>
        <strain evidence="4">JCM15654</strain>
    </source>
</reference>
<comment type="similarity">
    <text evidence="1">Belongs to the universal stress protein A family.</text>
</comment>
<dbReference type="RefSeq" id="WP_165606257.1">
    <property type="nucleotide sequence ID" value="NZ_BCSX01000016.1"/>
</dbReference>
<sequence length="139" mass="14408">MFDVIVWATDGSANADLALDYVRKLAESGRSRVVVVHVKEIIVGRGAGPVHLDEDELQQKIQGQVNDLKSAGIDASLRAHPAPAGHAAHITADSAREEGADLIVVGTRGLGPIAGLLLGSVTQRLLQVAPCPVLAVPAS</sequence>
<name>A0A100VW85_9MYCO</name>
<comment type="caution">
    <text evidence="3">The sequence shown here is derived from an EMBL/GenBank/DDBJ whole genome shotgun (WGS) entry which is preliminary data.</text>
</comment>
<reference evidence="4" key="1">
    <citation type="journal article" date="2016" name="Genome Announc.">
        <title>Draft Genome Sequences of Five Rapidly Growing Mycobacterium Species, M. thermoresistibile, M. fortuitum subsp. acetamidolyticum, M. canariasense, M. brisbanense, and M. novocastrense.</title>
        <authorList>
            <person name="Katahira K."/>
            <person name="Ogura Y."/>
            <person name="Gotoh Y."/>
            <person name="Hayashi T."/>
        </authorList>
    </citation>
    <scope>NUCLEOTIDE SEQUENCE [LARGE SCALE GENOMIC DNA]</scope>
    <source>
        <strain evidence="4">JCM15654</strain>
    </source>
</reference>
<proteinExistence type="inferred from homology"/>
<dbReference type="EMBL" id="BCSX01000016">
    <property type="protein sequence ID" value="GAS87159.1"/>
    <property type="molecule type" value="Genomic_DNA"/>
</dbReference>
<dbReference type="STRING" id="146020.RMCB_1255"/>
<organism evidence="3 4">
    <name type="scientific">Mycolicibacterium brisbanense</name>
    <dbReference type="NCBI Taxonomy" id="146020"/>
    <lineage>
        <taxon>Bacteria</taxon>
        <taxon>Bacillati</taxon>
        <taxon>Actinomycetota</taxon>
        <taxon>Actinomycetes</taxon>
        <taxon>Mycobacteriales</taxon>
        <taxon>Mycobacteriaceae</taxon>
        <taxon>Mycolicibacterium</taxon>
    </lineage>
</organism>
<evidence type="ECO:0000259" key="2">
    <source>
        <dbReference type="Pfam" id="PF00582"/>
    </source>
</evidence>
<dbReference type="Gene3D" id="3.40.50.620">
    <property type="entry name" value="HUPs"/>
    <property type="match status" value="1"/>
</dbReference>
<feature type="domain" description="UspA" evidence="2">
    <location>
        <begin position="1"/>
        <end position="137"/>
    </location>
</feature>
<dbReference type="SUPFAM" id="SSF52402">
    <property type="entry name" value="Adenine nucleotide alpha hydrolases-like"/>
    <property type="match status" value="1"/>
</dbReference>
<dbReference type="InterPro" id="IPR006015">
    <property type="entry name" value="Universal_stress_UspA"/>
</dbReference>
<evidence type="ECO:0000256" key="1">
    <source>
        <dbReference type="ARBA" id="ARBA00008791"/>
    </source>
</evidence>
<dbReference type="Pfam" id="PF00582">
    <property type="entry name" value="Usp"/>
    <property type="match status" value="1"/>
</dbReference>
<gene>
    <name evidence="3" type="ORF">RMCB_1255</name>
</gene>
<dbReference type="PANTHER" id="PTHR46268:SF6">
    <property type="entry name" value="UNIVERSAL STRESS PROTEIN UP12"/>
    <property type="match status" value="1"/>
</dbReference>
<dbReference type="InterPro" id="IPR014729">
    <property type="entry name" value="Rossmann-like_a/b/a_fold"/>
</dbReference>
<dbReference type="InterPro" id="IPR006016">
    <property type="entry name" value="UspA"/>
</dbReference>
<dbReference type="CDD" id="cd00293">
    <property type="entry name" value="USP-like"/>
    <property type="match status" value="1"/>
</dbReference>
<accession>A0A100VW85</accession>
<dbReference type="PANTHER" id="PTHR46268">
    <property type="entry name" value="STRESS RESPONSE PROTEIN NHAX"/>
    <property type="match status" value="1"/>
</dbReference>
<evidence type="ECO:0000313" key="4">
    <source>
        <dbReference type="Proteomes" id="UP000069620"/>
    </source>
</evidence>
<evidence type="ECO:0000313" key="3">
    <source>
        <dbReference type="EMBL" id="GAS87159.1"/>
    </source>
</evidence>